<dbReference type="InterPro" id="IPR008971">
    <property type="entry name" value="HSP40/DnaJ_pept-bd"/>
</dbReference>
<keyword evidence="8" id="KW-1185">Reference proteome</keyword>
<feature type="region of interest" description="Disordered" evidence="5">
    <location>
        <begin position="134"/>
        <end position="184"/>
    </location>
</feature>
<evidence type="ECO:0000313" key="8">
    <source>
        <dbReference type="Proteomes" id="UP000593567"/>
    </source>
</evidence>
<keyword evidence="4" id="KW-0862">Zinc</keyword>
<dbReference type="PANTHER" id="PTHR43888">
    <property type="entry name" value="DNAJ-LIKE-2, ISOFORM A-RELATED"/>
    <property type="match status" value="1"/>
</dbReference>
<accession>A0A7J7KRP6</accession>
<feature type="domain" description="Chaperone DnaJ C-terminal" evidence="6">
    <location>
        <begin position="1"/>
        <end position="114"/>
    </location>
</feature>
<dbReference type="Proteomes" id="UP000593567">
    <property type="component" value="Unassembled WGS sequence"/>
</dbReference>
<keyword evidence="3" id="KW-0863">Zinc-finger</keyword>
<dbReference type="GO" id="GO:0008270">
    <property type="term" value="F:zinc ion binding"/>
    <property type="evidence" value="ECO:0007669"/>
    <property type="project" value="UniProtKB-KW"/>
</dbReference>
<proteinExistence type="predicted"/>
<feature type="region of interest" description="Disordered" evidence="5">
    <location>
        <begin position="1"/>
        <end position="20"/>
    </location>
</feature>
<dbReference type="FunFam" id="2.60.260.20:FF:000003">
    <property type="entry name" value="DnaJ subfamily A member 2"/>
    <property type="match status" value="1"/>
</dbReference>
<dbReference type="InterPro" id="IPR002939">
    <property type="entry name" value="DnaJ_C"/>
</dbReference>
<feature type="compositionally biased region" description="Basic and acidic residues" evidence="5">
    <location>
        <begin position="1"/>
        <end position="11"/>
    </location>
</feature>
<dbReference type="Gene3D" id="2.60.260.20">
    <property type="entry name" value="Urease metallochaperone UreE, N-terminal domain"/>
    <property type="match status" value="2"/>
</dbReference>
<dbReference type="GO" id="GO:0051082">
    <property type="term" value="F:unfolded protein binding"/>
    <property type="evidence" value="ECO:0007669"/>
    <property type="project" value="InterPro"/>
</dbReference>
<protein>
    <submittedName>
        <fullName evidence="7">DNAJA1</fullName>
    </submittedName>
</protein>
<dbReference type="OrthoDB" id="550424at2759"/>
<evidence type="ECO:0000256" key="1">
    <source>
        <dbReference type="ARBA" id="ARBA00022723"/>
    </source>
</evidence>
<name>A0A7J7KRP6_BUGNE</name>
<dbReference type="GO" id="GO:0030544">
    <property type="term" value="F:Hsp70 protein binding"/>
    <property type="evidence" value="ECO:0007669"/>
    <property type="project" value="InterPro"/>
</dbReference>
<evidence type="ECO:0000256" key="4">
    <source>
        <dbReference type="ARBA" id="ARBA00022833"/>
    </source>
</evidence>
<dbReference type="Pfam" id="PF01556">
    <property type="entry name" value="DnaJ_C"/>
    <property type="match status" value="1"/>
</dbReference>
<keyword evidence="2" id="KW-0677">Repeat</keyword>
<evidence type="ECO:0000256" key="2">
    <source>
        <dbReference type="ARBA" id="ARBA00022737"/>
    </source>
</evidence>
<reference evidence="7" key="1">
    <citation type="submission" date="2020-06" db="EMBL/GenBank/DDBJ databases">
        <title>Draft genome of Bugula neritina, a colonial animal packing powerful symbionts and potential medicines.</title>
        <authorList>
            <person name="Rayko M."/>
        </authorList>
    </citation>
    <scope>NUCLEOTIDE SEQUENCE [LARGE SCALE GENOMIC DNA]</scope>
    <source>
        <strain evidence="7">Kwan_BN1</strain>
    </source>
</reference>
<dbReference type="SUPFAM" id="SSF49493">
    <property type="entry name" value="HSP40/DnaJ peptide-binding domain"/>
    <property type="match status" value="2"/>
</dbReference>
<sequence length="184" mass="20889">MKEDQRIKFTGEGDQEPGLEPGDVIIILEEKPHSVFKRHGTDLAMTMSISLTEALCGFEKTIKTLDDRTLFLKQEPGQVMKHNAVRSISGEGMPTYKNPFLKGQLIIQFEVEFPESSFFTPEKIKLLEKALPPKNSAEHNSQMEEVELHEYNPESARNRHQNGEAYDSDDEMQGHGQRVQCGTQ</sequence>
<keyword evidence="1" id="KW-0479">Metal-binding</keyword>
<evidence type="ECO:0000256" key="3">
    <source>
        <dbReference type="ARBA" id="ARBA00022771"/>
    </source>
</evidence>
<evidence type="ECO:0000259" key="6">
    <source>
        <dbReference type="Pfam" id="PF01556"/>
    </source>
</evidence>
<dbReference type="InterPro" id="IPR044713">
    <property type="entry name" value="DNJA1/2-like"/>
</dbReference>
<dbReference type="CDD" id="cd10747">
    <property type="entry name" value="DnaJ_C"/>
    <property type="match status" value="1"/>
</dbReference>
<dbReference type="EMBL" id="VXIV02000099">
    <property type="protein sequence ID" value="KAF6040817.1"/>
    <property type="molecule type" value="Genomic_DNA"/>
</dbReference>
<gene>
    <name evidence="7" type="ORF">EB796_000873</name>
</gene>
<evidence type="ECO:0000256" key="5">
    <source>
        <dbReference type="SAM" id="MobiDB-lite"/>
    </source>
</evidence>
<comment type="caution">
    <text evidence="7">The sequence shown here is derived from an EMBL/GenBank/DDBJ whole genome shotgun (WGS) entry which is preliminary data.</text>
</comment>
<evidence type="ECO:0000313" key="7">
    <source>
        <dbReference type="EMBL" id="KAF6040817.1"/>
    </source>
</evidence>
<organism evidence="7 8">
    <name type="scientific">Bugula neritina</name>
    <name type="common">Brown bryozoan</name>
    <name type="synonym">Sertularia neritina</name>
    <dbReference type="NCBI Taxonomy" id="10212"/>
    <lineage>
        <taxon>Eukaryota</taxon>
        <taxon>Metazoa</taxon>
        <taxon>Spiralia</taxon>
        <taxon>Lophotrochozoa</taxon>
        <taxon>Bryozoa</taxon>
        <taxon>Gymnolaemata</taxon>
        <taxon>Cheilostomatida</taxon>
        <taxon>Flustrina</taxon>
        <taxon>Buguloidea</taxon>
        <taxon>Bugulidae</taxon>
        <taxon>Bugula</taxon>
    </lineage>
</organism>
<dbReference type="AlphaFoldDB" id="A0A7J7KRP6"/>
<dbReference type="GO" id="GO:0006457">
    <property type="term" value="P:protein folding"/>
    <property type="evidence" value="ECO:0007669"/>
    <property type="project" value="InterPro"/>
</dbReference>